<dbReference type="EMBL" id="CAJVPY010055254">
    <property type="protein sequence ID" value="CAG8817449.1"/>
    <property type="molecule type" value="Genomic_DNA"/>
</dbReference>
<evidence type="ECO:0000313" key="3">
    <source>
        <dbReference type="Proteomes" id="UP000789405"/>
    </source>
</evidence>
<evidence type="ECO:0000313" key="2">
    <source>
        <dbReference type="EMBL" id="CAG8817449.1"/>
    </source>
</evidence>
<feature type="non-terminal residue" evidence="2">
    <location>
        <position position="83"/>
    </location>
</feature>
<feature type="region of interest" description="Disordered" evidence="1">
    <location>
        <begin position="27"/>
        <end position="53"/>
    </location>
</feature>
<feature type="compositionally biased region" description="Low complexity" evidence="1">
    <location>
        <begin position="35"/>
        <end position="49"/>
    </location>
</feature>
<evidence type="ECO:0000256" key="1">
    <source>
        <dbReference type="SAM" id="MobiDB-lite"/>
    </source>
</evidence>
<reference evidence="2" key="1">
    <citation type="submission" date="2021-06" db="EMBL/GenBank/DDBJ databases">
        <authorList>
            <person name="Kallberg Y."/>
            <person name="Tangrot J."/>
            <person name="Rosling A."/>
        </authorList>
    </citation>
    <scope>NUCLEOTIDE SEQUENCE</scope>
    <source>
        <strain evidence="2">MA453B</strain>
    </source>
</reference>
<keyword evidence="3" id="KW-1185">Reference proteome</keyword>
<name>A0A9N9KB92_9GLOM</name>
<dbReference type="AlphaFoldDB" id="A0A9N9KB92"/>
<protein>
    <submittedName>
        <fullName evidence="2">21187_t:CDS:1</fullName>
    </submittedName>
</protein>
<comment type="caution">
    <text evidence="2">The sequence shown here is derived from an EMBL/GenBank/DDBJ whole genome shotgun (WGS) entry which is preliminary data.</text>
</comment>
<dbReference type="Proteomes" id="UP000789405">
    <property type="component" value="Unassembled WGS sequence"/>
</dbReference>
<proteinExistence type="predicted"/>
<feature type="non-terminal residue" evidence="2">
    <location>
        <position position="1"/>
    </location>
</feature>
<accession>A0A9N9KB92</accession>
<gene>
    <name evidence="2" type="ORF">DERYTH_LOCUS26442</name>
</gene>
<organism evidence="2 3">
    <name type="scientific">Dentiscutata erythropus</name>
    <dbReference type="NCBI Taxonomy" id="1348616"/>
    <lineage>
        <taxon>Eukaryota</taxon>
        <taxon>Fungi</taxon>
        <taxon>Fungi incertae sedis</taxon>
        <taxon>Mucoromycota</taxon>
        <taxon>Glomeromycotina</taxon>
        <taxon>Glomeromycetes</taxon>
        <taxon>Diversisporales</taxon>
        <taxon>Gigasporaceae</taxon>
        <taxon>Dentiscutata</taxon>
    </lineage>
</organism>
<sequence length="83" mass="9483">MPFANEETLNNTIEECRLRLHQLINVQPPTSNVQPPTSNENTTSPSTKNLSPNNMFKELIFGSAQRLQELQMNWIFTLTLDGH</sequence>